<reference evidence="3 4" key="1">
    <citation type="submission" date="2016-01" db="EMBL/GenBank/DDBJ databases">
        <authorList>
            <person name="Oliw E.H."/>
        </authorList>
    </citation>
    <scope>NUCLEOTIDE SEQUENCE [LARGE SCALE GENOMIC DNA]</scope>
    <source>
        <strain evidence="3">LMG 22029</strain>
    </source>
</reference>
<evidence type="ECO:0000313" key="4">
    <source>
        <dbReference type="Proteomes" id="UP000054893"/>
    </source>
</evidence>
<proteinExistence type="predicted"/>
<name>A0A158G0B9_CABSO</name>
<sequence>MSSRPTSLRSIFIAASLLALGGLAHAGPGTAAASIDPGIYSGAPFAFRSDRAILSAVPDRTDDARIFSPVSNMGDIHPRQPDSDRVRLRHDL</sequence>
<dbReference type="OrthoDB" id="9135328at2"/>
<keyword evidence="2" id="KW-0732">Signal</keyword>
<gene>
    <name evidence="3" type="ORF">AWB64_02034</name>
</gene>
<feature type="compositionally biased region" description="Basic and acidic residues" evidence="1">
    <location>
        <begin position="76"/>
        <end position="92"/>
    </location>
</feature>
<dbReference type="AlphaFoldDB" id="A0A158G0B9"/>
<dbReference type="EMBL" id="FCOC02000004">
    <property type="protein sequence ID" value="SAL25301.1"/>
    <property type="molecule type" value="Genomic_DNA"/>
</dbReference>
<protein>
    <submittedName>
        <fullName evidence="3">Uncharacterized protein</fullName>
    </submittedName>
</protein>
<organism evidence="3 4">
    <name type="scientific">Caballeronia sordidicola</name>
    <name type="common">Burkholderia sordidicola</name>
    <dbReference type="NCBI Taxonomy" id="196367"/>
    <lineage>
        <taxon>Bacteria</taxon>
        <taxon>Pseudomonadati</taxon>
        <taxon>Pseudomonadota</taxon>
        <taxon>Betaproteobacteria</taxon>
        <taxon>Burkholderiales</taxon>
        <taxon>Burkholderiaceae</taxon>
        <taxon>Caballeronia</taxon>
    </lineage>
</organism>
<dbReference type="RefSeq" id="WP_060818550.1">
    <property type="nucleotide sequence ID" value="NZ_FCOC02000004.1"/>
</dbReference>
<evidence type="ECO:0000256" key="2">
    <source>
        <dbReference type="SAM" id="SignalP"/>
    </source>
</evidence>
<feature type="signal peptide" evidence="2">
    <location>
        <begin position="1"/>
        <end position="26"/>
    </location>
</feature>
<feature type="chain" id="PRO_5007810396" evidence="2">
    <location>
        <begin position="27"/>
        <end position="92"/>
    </location>
</feature>
<dbReference type="Proteomes" id="UP000054893">
    <property type="component" value="Unassembled WGS sequence"/>
</dbReference>
<accession>A0A158G0B9</accession>
<evidence type="ECO:0000256" key="1">
    <source>
        <dbReference type="SAM" id="MobiDB-lite"/>
    </source>
</evidence>
<feature type="region of interest" description="Disordered" evidence="1">
    <location>
        <begin position="68"/>
        <end position="92"/>
    </location>
</feature>
<evidence type="ECO:0000313" key="3">
    <source>
        <dbReference type="EMBL" id="SAL25301.1"/>
    </source>
</evidence>